<keyword evidence="2" id="KW-1185">Reference proteome</keyword>
<evidence type="ECO:0000313" key="2">
    <source>
        <dbReference type="Proteomes" id="UP001292094"/>
    </source>
</evidence>
<gene>
    <name evidence="1" type="ORF">Pmani_006344</name>
</gene>
<evidence type="ECO:0000313" key="1">
    <source>
        <dbReference type="EMBL" id="KAK4322946.1"/>
    </source>
</evidence>
<dbReference type="EMBL" id="JAWZYT010000485">
    <property type="protein sequence ID" value="KAK4322946.1"/>
    <property type="molecule type" value="Genomic_DNA"/>
</dbReference>
<dbReference type="Proteomes" id="UP001292094">
    <property type="component" value="Unassembled WGS sequence"/>
</dbReference>
<reference evidence="1" key="1">
    <citation type="submission" date="2023-11" db="EMBL/GenBank/DDBJ databases">
        <title>Genome assemblies of two species of porcelain crab, Petrolisthes cinctipes and Petrolisthes manimaculis (Anomura: Porcellanidae).</title>
        <authorList>
            <person name="Angst P."/>
        </authorList>
    </citation>
    <scope>NUCLEOTIDE SEQUENCE</scope>
    <source>
        <strain evidence="1">PB745_02</strain>
        <tissue evidence="1">Gill</tissue>
    </source>
</reference>
<proteinExistence type="predicted"/>
<sequence length="206" mass="22591">MGGSGGYGGGVCAGSWGAGTKIRDGTGWAAGSRDLARECKFNLQVESWKEHAAEIKTTQKFSRTAGWSRRATISTITKVYMQTLLLGVAREDYGTQDTRYVTFYHKTRAKLKSCVGQGKTMVAWLLVKRVGRAAGQVRVEGTAARHGEVNTSPCLPACLPHDPHSWVWVVMGRATDRAGQERREDFGCGELDLERGVRGEKGRVWL</sequence>
<organism evidence="1 2">
    <name type="scientific">Petrolisthes manimaculis</name>
    <dbReference type="NCBI Taxonomy" id="1843537"/>
    <lineage>
        <taxon>Eukaryota</taxon>
        <taxon>Metazoa</taxon>
        <taxon>Ecdysozoa</taxon>
        <taxon>Arthropoda</taxon>
        <taxon>Crustacea</taxon>
        <taxon>Multicrustacea</taxon>
        <taxon>Malacostraca</taxon>
        <taxon>Eumalacostraca</taxon>
        <taxon>Eucarida</taxon>
        <taxon>Decapoda</taxon>
        <taxon>Pleocyemata</taxon>
        <taxon>Anomura</taxon>
        <taxon>Galatheoidea</taxon>
        <taxon>Porcellanidae</taxon>
        <taxon>Petrolisthes</taxon>
    </lineage>
</organism>
<name>A0AAE1QAV9_9EUCA</name>
<accession>A0AAE1QAV9</accession>
<dbReference type="AlphaFoldDB" id="A0AAE1QAV9"/>
<comment type="caution">
    <text evidence="1">The sequence shown here is derived from an EMBL/GenBank/DDBJ whole genome shotgun (WGS) entry which is preliminary data.</text>
</comment>
<protein>
    <submittedName>
        <fullName evidence="1">Uncharacterized protein</fullName>
    </submittedName>
</protein>